<dbReference type="AlphaFoldDB" id="A0A1B7T830"/>
<dbReference type="GO" id="GO:0043161">
    <property type="term" value="P:proteasome-mediated ubiquitin-dependent protein catabolic process"/>
    <property type="evidence" value="ECO:0007669"/>
    <property type="project" value="TreeGrafter"/>
</dbReference>
<evidence type="ECO:0000313" key="2">
    <source>
        <dbReference type="Proteomes" id="UP000092321"/>
    </source>
</evidence>
<dbReference type="PANTHER" id="PTHR31531:SF2">
    <property type="entry name" value="E3 UBIQUITIN-PROTEIN LIGASE E3D"/>
    <property type="match status" value="1"/>
</dbReference>
<dbReference type="GO" id="GO:0051865">
    <property type="term" value="P:protein autoubiquitination"/>
    <property type="evidence" value="ECO:0007669"/>
    <property type="project" value="TreeGrafter"/>
</dbReference>
<accession>A0A1B7T830</accession>
<dbReference type="EMBL" id="LXPE01000370">
    <property type="protein sequence ID" value="OBA24868.1"/>
    <property type="molecule type" value="Genomic_DNA"/>
</dbReference>
<gene>
    <name evidence="1" type="ORF">HANVADRAFT_96268</name>
</gene>
<dbReference type="GO" id="GO:0000151">
    <property type="term" value="C:ubiquitin ligase complex"/>
    <property type="evidence" value="ECO:0007669"/>
    <property type="project" value="TreeGrafter"/>
</dbReference>
<dbReference type="Pfam" id="PF09814">
    <property type="entry name" value="HECT_2"/>
    <property type="match status" value="1"/>
</dbReference>
<dbReference type="GO" id="GO:0030332">
    <property type="term" value="F:cyclin binding"/>
    <property type="evidence" value="ECO:0007669"/>
    <property type="project" value="TreeGrafter"/>
</dbReference>
<dbReference type="PANTHER" id="PTHR31531">
    <property type="entry name" value="E3 UBIQUITIN-PROTEIN LIGASE E3D FAMILY MEMBER"/>
    <property type="match status" value="1"/>
</dbReference>
<dbReference type="GO" id="GO:0006513">
    <property type="term" value="P:protein monoubiquitination"/>
    <property type="evidence" value="ECO:0007669"/>
    <property type="project" value="TreeGrafter"/>
</dbReference>
<reference evidence="2" key="1">
    <citation type="journal article" date="2016" name="Proc. Natl. Acad. Sci. U.S.A.">
        <title>Comparative genomics of biotechnologically important yeasts.</title>
        <authorList>
            <person name="Riley R."/>
            <person name="Haridas S."/>
            <person name="Wolfe K.H."/>
            <person name="Lopes M.R."/>
            <person name="Hittinger C.T."/>
            <person name="Goeker M."/>
            <person name="Salamov A.A."/>
            <person name="Wisecaver J.H."/>
            <person name="Long T.M."/>
            <person name="Calvey C.H."/>
            <person name="Aerts A.L."/>
            <person name="Barry K.W."/>
            <person name="Choi C."/>
            <person name="Clum A."/>
            <person name="Coughlan A.Y."/>
            <person name="Deshpande S."/>
            <person name="Douglass A.P."/>
            <person name="Hanson S.J."/>
            <person name="Klenk H.-P."/>
            <person name="LaButti K.M."/>
            <person name="Lapidus A."/>
            <person name="Lindquist E.A."/>
            <person name="Lipzen A.M."/>
            <person name="Meier-Kolthoff J.P."/>
            <person name="Ohm R.A."/>
            <person name="Otillar R.P."/>
            <person name="Pangilinan J.L."/>
            <person name="Peng Y."/>
            <person name="Rokas A."/>
            <person name="Rosa C.A."/>
            <person name="Scheuner C."/>
            <person name="Sibirny A.A."/>
            <person name="Slot J.C."/>
            <person name="Stielow J.B."/>
            <person name="Sun H."/>
            <person name="Kurtzman C.P."/>
            <person name="Blackwell M."/>
            <person name="Grigoriev I.V."/>
            <person name="Jeffries T.W."/>
        </authorList>
    </citation>
    <scope>NUCLEOTIDE SEQUENCE [LARGE SCALE GENOMIC DNA]</scope>
    <source>
        <strain evidence="2">NRRL Y-1626</strain>
    </source>
</reference>
<dbReference type="GO" id="GO:0005829">
    <property type="term" value="C:cytosol"/>
    <property type="evidence" value="ECO:0007669"/>
    <property type="project" value="TreeGrafter"/>
</dbReference>
<evidence type="ECO:0008006" key="3">
    <source>
        <dbReference type="Google" id="ProtNLM"/>
    </source>
</evidence>
<dbReference type="OrthoDB" id="386949at2759"/>
<keyword evidence="2" id="KW-1185">Reference proteome</keyword>
<sequence length="383" mass="44662">MEAIIFVELLSNIGVVQVHTNGEIISVTNSDKFKSDIGNQITIAYNGQSKIYKLPFEVILNEDVVNNLNVNNKTLRCKYLINRLVKPDIDDLITKRDSCSKSHLIKALENDGNGFLTVNCFNCLVELFRIDKNFPKILELPDENWREMMDLWHCHKPDIKKDNEKNIGLDQIFSNKILPKYDNLLIGDSYYLINTNLFTKDLKITNNKVYCYNCDKLLGSVYNLNDEHTTCKILKQKVVITNSNLKIDIKYEIYDYLTLTILKSIKNFGSRFFTVKSKKQTNFGQVLLIWCFDYGVRIGINDVKLENRLKIMYQKLDENNLNDKQTLQNLKLKHNFEEIILEDEDLEKSGAFEMVIDYIEKINNNVVFDKSANIKESWKLSYI</sequence>
<evidence type="ECO:0000313" key="1">
    <source>
        <dbReference type="EMBL" id="OBA24868.1"/>
    </source>
</evidence>
<dbReference type="GO" id="GO:0005634">
    <property type="term" value="C:nucleus"/>
    <property type="evidence" value="ECO:0007669"/>
    <property type="project" value="TreeGrafter"/>
</dbReference>
<dbReference type="InterPro" id="IPR019193">
    <property type="entry name" value="UBQ-conj_enz_E2-bd_prot"/>
</dbReference>
<dbReference type="GO" id="GO:0061630">
    <property type="term" value="F:ubiquitin protein ligase activity"/>
    <property type="evidence" value="ECO:0007669"/>
    <property type="project" value="TreeGrafter"/>
</dbReference>
<organism evidence="1 2">
    <name type="scientific">Hanseniaspora valbyensis NRRL Y-1626</name>
    <dbReference type="NCBI Taxonomy" id="766949"/>
    <lineage>
        <taxon>Eukaryota</taxon>
        <taxon>Fungi</taxon>
        <taxon>Dikarya</taxon>
        <taxon>Ascomycota</taxon>
        <taxon>Saccharomycotina</taxon>
        <taxon>Saccharomycetes</taxon>
        <taxon>Saccharomycodales</taxon>
        <taxon>Saccharomycodaceae</taxon>
        <taxon>Hanseniaspora</taxon>
    </lineage>
</organism>
<dbReference type="GO" id="GO:0031624">
    <property type="term" value="F:ubiquitin conjugating enzyme binding"/>
    <property type="evidence" value="ECO:0007669"/>
    <property type="project" value="TreeGrafter"/>
</dbReference>
<name>A0A1B7T830_9ASCO</name>
<comment type="caution">
    <text evidence="1">The sequence shown here is derived from an EMBL/GenBank/DDBJ whole genome shotgun (WGS) entry which is preliminary data.</text>
</comment>
<dbReference type="GO" id="GO:0000209">
    <property type="term" value="P:protein polyubiquitination"/>
    <property type="evidence" value="ECO:0007669"/>
    <property type="project" value="TreeGrafter"/>
</dbReference>
<protein>
    <recommendedName>
        <fullName evidence="3">HECT-type E3 ubiquitin transferase E3D</fullName>
    </recommendedName>
</protein>
<proteinExistence type="predicted"/>
<dbReference type="Proteomes" id="UP000092321">
    <property type="component" value="Unassembled WGS sequence"/>
</dbReference>